<feature type="transmembrane region" description="Helical" evidence="1">
    <location>
        <begin position="21"/>
        <end position="42"/>
    </location>
</feature>
<accession>A0A3B0VHM5</accession>
<dbReference type="AlphaFoldDB" id="A0A3B0VHM5"/>
<organism evidence="2">
    <name type="scientific">hydrothermal vent metagenome</name>
    <dbReference type="NCBI Taxonomy" id="652676"/>
    <lineage>
        <taxon>unclassified sequences</taxon>
        <taxon>metagenomes</taxon>
        <taxon>ecological metagenomes</taxon>
    </lineage>
</organism>
<proteinExistence type="predicted"/>
<feature type="transmembrane region" description="Helical" evidence="1">
    <location>
        <begin position="48"/>
        <end position="66"/>
    </location>
</feature>
<name>A0A3B0VHM5_9ZZZZ</name>
<dbReference type="EMBL" id="UOEW01000361">
    <property type="protein sequence ID" value="VAW42431.1"/>
    <property type="molecule type" value="Genomic_DNA"/>
</dbReference>
<keyword evidence="1" id="KW-1133">Transmembrane helix</keyword>
<gene>
    <name evidence="2" type="ORF">MNBD_GAMMA01-1731</name>
</gene>
<evidence type="ECO:0000313" key="2">
    <source>
        <dbReference type="EMBL" id="VAW42431.1"/>
    </source>
</evidence>
<protein>
    <submittedName>
        <fullName evidence="2">Uncharacterized protein</fullName>
    </submittedName>
</protein>
<evidence type="ECO:0000256" key="1">
    <source>
        <dbReference type="SAM" id="Phobius"/>
    </source>
</evidence>
<keyword evidence="1" id="KW-0812">Transmembrane</keyword>
<reference evidence="2" key="1">
    <citation type="submission" date="2018-06" db="EMBL/GenBank/DDBJ databases">
        <authorList>
            <person name="Zhirakovskaya E."/>
        </authorList>
    </citation>
    <scope>NUCLEOTIDE SEQUENCE</scope>
</reference>
<keyword evidence="1" id="KW-0472">Membrane</keyword>
<sequence length="69" mass="8033">MMSNGDIMLGSIKIRDRVIINIMNISIYLKVFPLFSMFSIVLDFIIFQYSYIGFVIETYIITLLQVKST</sequence>